<proteinExistence type="predicted"/>
<accession>A0A392NIC2</accession>
<evidence type="ECO:0000259" key="1">
    <source>
        <dbReference type="Pfam" id="PF10536"/>
    </source>
</evidence>
<dbReference type="Proteomes" id="UP000265520">
    <property type="component" value="Unassembled WGS sequence"/>
</dbReference>
<feature type="non-terminal residue" evidence="2">
    <location>
        <position position="1"/>
    </location>
</feature>
<dbReference type="PANTHER" id="PTHR46033">
    <property type="entry name" value="PROTEIN MAIN-LIKE 2"/>
    <property type="match status" value="1"/>
</dbReference>
<evidence type="ECO:0000313" key="2">
    <source>
        <dbReference type="EMBL" id="MCH99123.1"/>
    </source>
</evidence>
<evidence type="ECO:0000313" key="3">
    <source>
        <dbReference type="Proteomes" id="UP000265520"/>
    </source>
</evidence>
<dbReference type="AlphaFoldDB" id="A0A392NIC2"/>
<keyword evidence="3" id="KW-1185">Reference proteome</keyword>
<dbReference type="PANTHER" id="PTHR46033:SF1">
    <property type="entry name" value="PROTEIN MAIN-LIKE 2"/>
    <property type="match status" value="1"/>
</dbReference>
<sequence>NHVGWGLLTAFTERWHPETGTFHLPIGEMTITLDDVSCLLHVLISGKMLNHVGKSCTIEEGKDMCEEFLNFNRAGCQEEFEKMKGAHIGFRKLQDIYHDNLNQALQAENNQEAPDVAWIMVHFKRFGMHFIEENYTHKDPVAAKFYPLKSGKILDETRTALDRMEVDEVTFCPYEDHRQTRPF</sequence>
<organism evidence="2 3">
    <name type="scientific">Trifolium medium</name>
    <dbReference type="NCBI Taxonomy" id="97028"/>
    <lineage>
        <taxon>Eukaryota</taxon>
        <taxon>Viridiplantae</taxon>
        <taxon>Streptophyta</taxon>
        <taxon>Embryophyta</taxon>
        <taxon>Tracheophyta</taxon>
        <taxon>Spermatophyta</taxon>
        <taxon>Magnoliopsida</taxon>
        <taxon>eudicotyledons</taxon>
        <taxon>Gunneridae</taxon>
        <taxon>Pentapetalae</taxon>
        <taxon>rosids</taxon>
        <taxon>fabids</taxon>
        <taxon>Fabales</taxon>
        <taxon>Fabaceae</taxon>
        <taxon>Papilionoideae</taxon>
        <taxon>50 kb inversion clade</taxon>
        <taxon>NPAAA clade</taxon>
        <taxon>Hologalegina</taxon>
        <taxon>IRL clade</taxon>
        <taxon>Trifolieae</taxon>
        <taxon>Trifolium</taxon>
    </lineage>
</organism>
<reference evidence="2 3" key="1">
    <citation type="journal article" date="2018" name="Front. Plant Sci.">
        <title>Red Clover (Trifolium pratense) and Zigzag Clover (T. medium) - A Picture of Genomic Similarities and Differences.</title>
        <authorList>
            <person name="Dluhosova J."/>
            <person name="Istvanek J."/>
            <person name="Nedelnik J."/>
            <person name="Repkova J."/>
        </authorList>
    </citation>
    <scope>NUCLEOTIDE SEQUENCE [LARGE SCALE GENOMIC DNA]</scope>
    <source>
        <strain evidence="3">cv. 10/8</strain>
        <tissue evidence="2">Leaf</tissue>
    </source>
</reference>
<dbReference type="GO" id="GO:0010073">
    <property type="term" value="P:meristem maintenance"/>
    <property type="evidence" value="ECO:0007669"/>
    <property type="project" value="InterPro"/>
</dbReference>
<dbReference type="EMBL" id="LXQA010039436">
    <property type="protein sequence ID" value="MCH99123.1"/>
    <property type="molecule type" value="Genomic_DNA"/>
</dbReference>
<comment type="caution">
    <text evidence="2">The sequence shown here is derived from an EMBL/GenBank/DDBJ whole genome shotgun (WGS) entry which is preliminary data.</text>
</comment>
<dbReference type="InterPro" id="IPR019557">
    <property type="entry name" value="AminoTfrase-like_pln_mobile"/>
</dbReference>
<dbReference type="Pfam" id="PF10536">
    <property type="entry name" value="PMD"/>
    <property type="match status" value="1"/>
</dbReference>
<feature type="domain" description="Aminotransferase-like plant mobile" evidence="1">
    <location>
        <begin position="6"/>
        <end position="79"/>
    </location>
</feature>
<protein>
    <submittedName>
        <fullName evidence="2">Serine/threonine-protein phosphatase 7 long form-like protein</fullName>
    </submittedName>
</protein>
<feature type="non-terminal residue" evidence="2">
    <location>
        <position position="183"/>
    </location>
</feature>
<dbReference type="InterPro" id="IPR044824">
    <property type="entry name" value="MAIN-like"/>
</dbReference>
<name>A0A392NIC2_9FABA</name>